<dbReference type="InterPro" id="IPR004095">
    <property type="entry name" value="TGS"/>
</dbReference>
<evidence type="ECO:0000259" key="3">
    <source>
        <dbReference type="PROSITE" id="PS51671"/>
    </source>
</evidence>
<dbReference type="Gene3D" id="3.30.460.10">
    <property type="entry name" value="Beta Polymerase, domain 2"/>
    <property type="match status" value="1"/>
</dbReference>
<dbReference type="PROSITE" id="PS51671">
    <property type="entry name" value="ACT"/>
    <property type="match status" value="1"/>
</dbReference>
<comment type="caution">
    <text evidence="5">The sequence shown here is derived from an EMBL/GenBank/DDBJ whole genome shotgun (WGS) entry which is preliminary data.</text>
</comment>
<feature type="domain" description="ACT" evidence="3">
    <location>
        <begin position="394"/>
        <end position="466"/>
    </location>
</feature>
<name>A0A0F9F3W9_9ZZZZ</name>
<accession>A0A0F9F3W9</accession>
<feature type="region of interest" description="Disordered" evidence="2">
    <location>
        <begin position="283"/>
        <end position="316"/>
    </location>
</feature>
<dbReference type="InterPro" id="IPR007685">
    <property type="entry name" value="RelA_SpoT"/>
</dbReference>
<reference evidence="5" key="1">
    <citation type="journal article" date="2015" name="Nature">
        <title>Complex archaea that bridge the gap between prokaryotes and eukaryotes.</title>
        <authorList>
            <person name="Spang A."/>
            <person name="Saw J.H."/>
            <person name="Jorgensen S.L."/>
            <person name="Zaremba-Niedzwiedzka K."/>
            <person name="Martijn J."/>
            <person name="Lind A.E."/>
            <person name="van Eijk R."/>
            <person name="Schleper C."/>
            <person name="Guy L."/>
            <person name="Ettema T.J."/>
        </authorList>
    </citation>
    <scope>NUCLEOTIDE SEQUENCE</scope>
</reference>
<comment type="similarity">
    <text evidence="1">Belongs to the RelA/SpoT family.</text>
</comment>
<dbReference type="FunFam" id="3.10.20.30:FF:000002">
    <property type="entry name" value="GTP pyrophosphokinase (RelA/SpoT)"/>
    <property type="match status" value="1"/>
</dbReference>
<feature type="compositionally biased region" description="Basic and acidic residues" evidence="2">
    <location>
        <begin position="285"/>
        <end position="295"/>
    </location>
</feature>
<dbReference type="GO" id="GO:0015969">
    <property type="term" value="P:guanosine tetraphosphate metabolic process"/>
    <property type="evidence" value="ECO:0007669"/>
    <property type="project" value="InterPro"/>
</dbReference>
<dbReference type="PANTHER" id="PTHR21262">
    <property type="entry name" value="GUANOSINE-3',5'-BIS DIPHOSPHATE 3'-PYROPHOSPHOHYDROLASE"/>
    <property type="match status" value="1"/>
</dbReference>
<evidence type="ECO:0000256" key="1">
    <source>
        <dbReference type="ARBA" id="ARBA00007476"/>
    </source>
</evidence>
<dbReference type="CDD" id="cd05399">
    <property type="entry name" value="NT_Rel-Spo_like"/>
    <property type="match status" value="1"/>
</dbReference>
<organism evidence="5">
    <name type="scientific">marine sediment metagenome</name>
    <dbReference type="NCBI Taxonomy" id="412755"/>
    <lineage>
        <taxon>unclassified sequences</taxon>
        <taxon>metagenomes</taxon>
        <taxon>ecological metagenomes</taxon>
    </lineage>
</organism>
<dbReference type="InterPro" id="IPR043519">
    <property type="entry name" value="NT_sf"/>
</dbReference>
<evidence type="ECO:0008006" key="6">
    <source>
        <dbReference type="Google" id="ProtNLM"/>
    </source>
</evidence>
<protein>
    <recommendedName>
        <fullName evidence="6">TGS domain-containing protein</fullName>
    </recommendedName>
</protein>
<sequence length="466" mass="54285">MNPGFYNDLKSYVTQRKEVREKYIEKVKLILQKEFAKYNIKAKIMGRAKHFYSIYKKMKDKEKTFDEIFDLFAIRIIAGTVKECYEIMGVVHKLWIPFRGRFKDYVAVPKSNMYRSLHTTVIGPEGKTLEVQIRTHKMNMIAEEGISAHWAYKEGKKNLSGIEKELTWLRKLKMWKENMDNPTAFMEDLQKELLEDEIYVFTPKGDVIELPIDSTPIDFAYRIHTEIGNHCFGAMVNDRISPLRNSLHSCDVIEILTSKNATPGREWLDVIKTSHARHKIRAFFSKHETKEETHKQRGQTTKDTPRAEKKEDRSVKEKDYQDEFKLRVEGEKNVQMYLAQCCNPHPGDEITGYITRGKGITVHRANCKNLKAIKDYQKRKITVEWEEKTTKVYSVDIVSKDRSGLLMEITTAIANTNANIVELHMKASQDGLVKAAFRIQIKSSYQLKLFLKDIKAIPDVKSIDFR</sequence>
<feature type="non-terminal residue" evidence="5">
    <location>
        <position position="1"/>
    </location>
</feature>
<feature type="domain" description="TGS" evidence="4">
    <location>
        <begin position="196"/>
        <end position="257"/>
    </location>
</feature>
<dbReference type="SUPFAM" id="SSF81271">
    <property type="entry name" value="TGS-like"/>
    <property type="match status" value="1"/>
</dbReference>
<dbReference type="SMART" id="SM00954">
    <property type="entry name" value="RelA_SpoT"/>
    <property type="match status" value="1"/>
</dbReference>
<feature type="compositionally biased region" description="Basic and acidic residues" evidence="2">
    <location>
        <begin position="303"/>
        <end position="316"/>
    </location>
</feature>
<dbReference type="InterPro" id="IPR045865">
    <property type="entry name" value="ACT-like_dom_sf"/>
</dbReference>
<evidence type="ECO:0000259" key="4">
    <source>
        <dbReference type="PROSITE" id="PS51880"/>
    </source>
</evidence>
<evidence type="ECO:0000313" key="5">
    <source>
        <dbReference type="EMBL" id="KKL81129.1"/>
    </source>
</evidence>
<dbReference type="Pfam" id="PF13291">
    <property type="entry name" value="ACT_4"/>
    <property type="match status" value="1"/>
</dbReference>
<dbReference type="InterPro" id="IPR012676">
    <property type="entry name" value="TGS-like"/>
</dbReference>
<evidence type="ECO:0000256" key="2">
    <source>
        <dbReference type="SAM" id="MobiDB-lite"/>
    </source>
</evidence>
<dbReference type="EMBL" id="LAZR01022653">
    <property type="protein sequence ID" value="KKL81129.1"/>
    <property type="molecule type" value="Genomic_DNA"/>
</dbReference>
<dbReference type="SUPFAM" id="SSF81301">
    <property type="entry name" value="Nucleotidyltransferase"/>
    <property type="match status" value="1"/>
</dbReference>
<dbReference type="SUPFAM" id="SSF55021">
    <property type="entry name" value="ACT-like"/>
    <property type="match status" value="1"/>
</dbReference>
<dbReference type="FunFam" id="3.30.460.10:FF:000001">
    <property type="entry name" value="GTP pyrophosphokinase RelA"/>
    <property type="match status" value="1"/>
</dbReference>
<dbReference type="InterPro" id="IPR033655">
    <property type="entry name" value="TGS_RelA/SpoT"/>
</dbReference>
<gene>
    <name evidence="5" type="ORF">LCGC14_1997860</name>
</gene>
<dbReference type="Pfam" id="PF04607">
    <property type="entry name" value="RelA_SpoT"/>
    <property type="match status" value="1"/>
</dbReference>
<dbReference type="PROSITE" id="PS51880">
    <property type="entry name" value="TGS"/>
    <property type="match status" value="1"/>
</dbReference>
<dbReference type="CDD" id="cd01668">
    <property type="entry name" value="TGS_RSH"/>
    <property type="match status" value="1"/>
</dbReference>
<dbReference type="Gene3D" id="3.30.70.260">
    <property type="match status" value="1"/>
</dbReference>
<dbReference type="AlphaFoldDB" id="A0A0F9F3W9"/>
<dbReference type="Gene3D" id="3.10.20.30">
    <property type="match status" value="1"/>
</dbReference>
<dbReference type="GO" id="GO:0005886">
    <property type="term" value="C:plasma membrane"/>
    <property type="evidence" value="ECO:0007669"/>
    <property type="project" value="TreeGrafter"/>
</dbReference>
<dbReference type="Pfam" id="PF02824">
    <property type="entry name" value="TGS"/>
    <property type="match status" value="1"/>
</dbReference>
<dbReference type="PANTHER" id="PTHR21262:SF31">
    <property type="entry name" value="GTP PYROPHOSPHOKINASE"/>
    <property type="match status" value="1"/>
</dbReference>
<dbReference type="InterPro" id="IPR012675">
    <property type="entry name" value="Beta-grasp_dom_sf"/>
</dbReference>
<dbReference type="InterPro" id="IPR002912">
    <property type="entry name" value="ACT_dom"/>
</dbReference>
<proteinExistence type="inferred from homology"/>
<dbReference type="CDD" id="cd04876">
    <property type="entry name" value="ACT_RelA-SpoT"/>
    <property type="match status" value="1"/>
</dbReference>